<dbReference type="AlphaFoldDB" id="A0A417YLD6"/>
<dbReference type="GO" id="GO:0045252">
    <property type="term" value="C:oxoglutarate dehydrogenase complex"/>
    <property type="evidence" value="ECO:0007669"/>
    <property type="project" value="TreeGrafter"/>
</dbReference>
<evidence type="ECO:0000256" key="2">
    <source>
        <dbReference type="ARBA" id="ARBA00023002"/>
    </source>
</evidence>
<dbReference type="Pfam" id="PF00676">
    <property type="entry name" value="E1_dh"/>
    <property type="match status" value="1"/>
</dbReference>
<evidence type="ECO:0000259" key="7">
    <source>
        <dbReference type="SMART" id="SM00861"/>
    </source>
</evidence>
<evidence type="ECO:0000256" key="4">
    <source>
        <dbReference type="ARBA" id="ARBA00023152"/>
    </source>
</evidence>
<dbReference type="NCBIfam" id="TIGR00239">
    <property type="entry name" value="2oxo_dh_E1"/>
    <property type="match status" value="1"/>
</dbReference>
<dbReference type="PANTHER" id="PTHR23152:SF4">
    <property type="entry name" value="2-OXOADIPATE DEHYDROGENASE COMPLEX COMPONENT E1"/>
    <property type="match status" value="1"/>
</dbReference>
<keyword evidence="4 6" id="KW-0324">Glycolysis</keyword>
<dbReference type="GO" id="GO:0006096">
    <property type="term" value="P:glycolytic process"/>
    <property type="evidence" value="ECO:0007669"/>
    <property type="project" value="UniProtKB-UniRule"/>
</dbReference>
<dbReference type="RefSeq" id="WP_118888670.1">
    <property type="nucleotide sequence ID" value="NZ_PHUT01000002.1"/>
</dbReference>
<dbReference type="PANTHER" id="PTHR23152">
    <property type="entry name" value="2-OXOGLUTARATE DEHYDROGENASE"/>
    <property type="match status" value="1"/>
</dbReference>
<dbReference type="InterPro" id="IPR029061">
    <property type="entry name" value="THDP-binding"/>
</dbReference>
<dbReference type="SMART" id="SM00861">
    <property type="entry name" value="Transket_pyr"/>
    <property type="match status" value="1"/>
</dbReference>
<dbReference type="HAMAP" id="MF_01169">
    <property type="entry name" value="SucA_OdhA"/>
    <property type="match status" value="1"/>
</dbReference>
<dbReference type="InterPro" id="IPR005475">
    <property type="entry name" value="Transketolase-like_Pyr-bd"/>
</dbReference>
<dbReference type="NCBIfam" id="NF006914">
    <property type="entry name" value="PRK09404.1"/>
    <property type="match status" value="1"/>
</dbReference>
<evidence type="ECO:0000256" key="1">
    <source>
        <dbReference type="ARBA" id="ARBA00001964"/>
    </source>
</evidence>
<accession>A0A417YLD6</accession>
<dbReference type="SUPFAM" id="SSF52518">
    <property type="entry name" value="Thiamin diphosphate-binding fold (THDP-binding)"/>
    <property type="match status" value="2"/>
</dbReference>
<dbReference type="InterPro" id="IPR023784">
    <property type="entry name" value="2oxoglutarate_DH_E1_bac"/>
</dbReference>
<evidence type="ECO:0000256" key="5">
    <source>
        <dbReference type="ARBA" id="ARBA00051911"/>
    </source>
</evidence>
<comment type="similarity">
    <text evidence="6">Belongs to the alpha-ketoglutarate dehydrogenase family.</text>
</comment>
<dbReference type="InterPro" id="IPR032106">
    <property type="entry name" value="2-oxogl_dehyd_N"/>
</dbReference>
<dbReference type="GO" id="GO:0005829">
    <property type="term" value="C:cytosol"/>
    <property type="evidence" value="ECO:0007669"/>
    <property type="project" value="TreeGrafter"/>
</dbReference>
<dbReference type="Proteomes" id="UP000285456">
    <property type="component" value="Unassembled WGS sequence"/>
</dbReference>
<dbReference type="NCBIfam" id="NF008907">
    <property type="entry name" value="PRK12270.1"/>
    <property type="match status" value="1"/>
</dbReference>
<dbReference type="Pfam" id="PF16078">
    <property type="entry name" value="2-oxogl_dehyd_N"/>
    <property type="match status" value="1"/>
</dbReference>
<dbReference type="Gene3D" id="3.40.50.970">
    <property type="match status" value="1"/>
</dbReference>
<dbReference type="InterPro" id="IPR001017">
    <property type="entry name" value="DH_E1"/>
</dbReference>
<dbReference type="Gene3D" id="3.40.50.11610">
    <property type="entry name" value="Multifunctional 2-oxoglutarate metabolism enzyme, C-terminal domain"/>
    <property type="match status" value="1"/>
</dbReference>
<dbReference type="InterPro" id="IPR031717">
    <property type="entry name" value="ODO-1/KGD_C"/>
</dbReference>
<dbReference type="OrthoDB" id="9759785at2"/>
<keyword evidence="2 6" id="KW-0560">Oxidoreductase</keyword>
<proteinExistence type="inferred from homology"/>
<evidence type="ECO:0000313" key="9">
    <source>
        <dbReference type="Proteomes" id="UP000285456"/>
    </source>
</evidence>
<gene>
    <name evidence="6" type="primary">odhA</name>
    <name evidence="8" type="ORF">D1B32_03835</name>
</gene>
<protein>
    <recommendedName>
        <fullName evidence="6">2-oxoglutarate dehydrogenase E1 component</fullName>
        <ecNumber evidence="6">1.2.4.2</ecNumber>
    </recommendedName>
    <alternativeName>
        <fullName evidence="6">Alpha-ketoglutarate dehydrogenase</fullName>
    </alternativeName>
</protein>
<evidence type="ECO:0000313" key="8">
    <source>
        <dbReference type="EMBL" id="RHW34307.1"/>
    </source>
</evidence>
<comment type="subunit">
    <text evidence="6">Homodimer. Part of the 2-oxoglutarate dehydrogenase (OGDH) complex composed of E1 (2-oxoglutarate dehydrogenase), E2 (dihydrolipoamide succinyltransferase) and E3 (dihydrolipoamide dehydrogenase); the complex contains multiple copies of the three enzymatic components (E1, E2 and E3).</text>
</comment>
<sequence length="955" mass="107900">MAENGESVERFWGQFHGPNSGYLEQQYELYREDPEAVEPSIKEMFDKYGAPAWMYQQENAGQSVSQKTLASSVKKLTSAMQLVEAIRRYGHTEADIYSIGGYKGSKTNLLELKTYDLTEEDLKSIPASWVWDKAPSDVENGLDVVNRLRKYYTGTITFEYDHVNNHEERKWLFDLIENGNARLELTDEQRKVVLERLVDVQGFEHFLQKTFVGQKRFSIEGLEVMVPMIDRIVHYAAKDGIENVMMGMAHRGRLAVLANVLGKPYDKIFSEFNYSKDKELMPSEGSAAINYGWTGDVKYHYGAKREVSSGDALKTRITLAHNPSHLEFVNPVVEGFARAAQDDRSEKGYPKRDFNKALAVLIHGDAAFIGEGVVAETLNLSGLPGYNTGGALHIIANNLLGYTTDREDGRSTRYASDLAKGFEIPVVRVNADDPISCLSAIKIAYAYRQKFRKDFMIDLVGYRRFGHNEMDEPRTTQPKLYQEIDNHPPVAEIFANALEEKNIIDPGDFDKLKEDVETKLTDIYKNMKEHDIGQPEAKLMPEVLLNGLDQFETAIDLETLKSLNKDLLKRPEGFNGFKKTEKILKRREKAFEEGNTADWGTGETLAYASILRDGIPIRLTGQDSERGTFAHRHIVLHDTVTNEKYSPMHGLTDAKASFDIRNSPLSEAAVLGYEYGYSVHSPNTLVIWEAQFGDFANAGQVIFDQFISSSRAKWGEKSNMVILLPHGYEGQGPEHSSARLERFLQMAAENNWIVANVTSSAQLFHLLRRQAALRGREQARPLILMTPKSSLIRHPKMGAPAEEFTTGKFKTLRNQPGLEVNKESATRLLIGSGKIMIDIEETMETSDQSFEWLRAIRLEQIYPFPKKALEEELKHLPNLKEIVWVQEEPKNMGAWNFVDDYLRELLQEGQKLRVISRPSRSAPAGGIPSVHKTAQNKIINQALNISEGGKSSARN</sequence>
<keyword evidence="9" id="KW-1185">Reference proteome</keyword>
<evidence type="ECO:0000256" key="6">
    <source>
        <dbReference type="HAMAP-Rule" id="MF_01169"/>
    </source>
</evidence>
<dbReference type="CDD" id="cd02016">
    <property type="entry name" value="TPP_E1_OGDC_like"/>
    <property type="match status" value="1"/>
</dbReference>
<comment type="function">
    <text evidence="6">E1 component of the 2-oxoglutarate dehydrogenase (OGDH) complex which catalyzes the decarboxylation of 2-oxoglutarate, the first step in the conversion of 2-oxoglutarate to succinyl-CoA and CO(2).</text>
</comment>
<dbReference type="FunFam" id="3.40.50.970:FF:000036">
    <property type="entry name" value="2-oxoglutarate dehydrogenase E1 component"/>
    <property type="match status" value="1"/>
</dbReference>
<keyword evidence="3 6" id="KW-0786">Thiamine pyrophosphate</keyword>
<name>A0A417YLD6_9BACI</name>
<dbReference type="EC" id="1.2.4.2" evidence="6"/>
<comment type="cofactor">
    <cofactor evidence="1 6">
        <name>thiamine diphosphate</name>
        <dbReference type="ChEBI" id="CHEBI:58937"/>
    </cofactor>
</comment>
<comment type="caution">
    <text evidence="8">The sequence shown here is derived from an EMBL/GenBank/DDBJ whole genome shotgun (WGS) entry which is preliminary data.</text>
</comment>
<dbReference type="Gene3D" id="3.40.50.12470">
    <property type="match status" value="1"/>
</dbReference>
<reference evidence="8 9" key="1">
    <citation type="journal article" date="2007" name="Int. J. Syst. Evol. Microbiol.">
        <title>Oceanobacillus profundus sp. nov., isolated from a deep-sea sediment core.</title>
        <authorList>
            <person name="Kim Y.G."/>
            <person name="Choi D.H."/>
            <person name="Hyun S."/>
            <person name="Cho B.C."/>
        </authorList>
    </citation>
    <scope>NUCLEOTIDE SEQUENCE [LARGE SCALE GENOMIC DNA]</scope>
    <source>
        <strain evidence="8 9">DSM 18246</strain>
    </source>
</reference>
<dbReference type="InterPro" id="IPR042179">
    <property type="entry name" value="KGD_C_sf"/>
</dbReference>
<dbReference type="PIRSF" id="PIRSF000157">
    <property type="entry name" value="Oxoglu_dh_E1"/>
    <property type="match status" value="1"/>
</dbReference>
<dbReference type="GO" id="GO:0004591">
    <property type="term" value="F:oxoglutarate dehydrogenase (succinyl-transferring) activity"/>
    <property type="evidence" value="ECO:0007669"/>
    <property type="project" value="UniProtKB-UniRule"/>
</dbReference>
<comment type="catalytic activity">
    <reaction evidence="5 6">
        <text>N(6)-[(R)-lipoyl]-L-lysyl-[protein] + 2-oxoglutarate + H(+) = N(6)-[(R)-S(8)-succinyldihydrolipoyl]-L-lysyl-[protein] + CO2</text>
        <dbReference type="Rhea" id="RHEA:12188"/>
        <dbReference type="Rhea" id="RHEA-COMP:10474"/>
        <dbReference type="Rhea" id="RHEA-COMP:20092"/>
        <dbReference type="ChEBI" id="CHEBI:15378"/>
        <dbReference type="ChEBI" id="CHEBI:16526"/>
        <dbReference type="ChEBI" id="CHEBI:16810"/>
        <dbReference type="ChEBI" id="CHEBI:83099"/>
        <dbReference type="ChEBI" id="CHEBI:83120"/>
        <dbReference type="EC" id="1.2.4.2"/>
    </reaction>
</comment>
<dbReference type="GO" id="GO:0030976">
    <property type="term" value="F:thiamine pyrophosphate binding"/>
    <property type="evidence" value="ECO:0007669"/>
    <property type="project" value="UniProtKB-UniRule"/>
</dbReference>
<dbReference type="EMBL" id="QWEH01000002">
    <property type="protein sequence ID" value="RHW34307.1"/>
    <property type="molecule type" value="Genomic_DNA"/>
</dbReference>
<dbReference type="Pfam" id="PF02779">
    <property type="entry name" value="Transket_pyr"/>
    <property type="match status" value="1"/>
</dbReference>
<evidence type="ECO:0000256" key="3">
    <source>
        <dbReference type="ARBA" id="ARBA00023052"/>
    </source>
</evidence>
<dbReference type="GO" id="GO:0006099">
    <property type="term" value="P:tricarboxylic acid cycle"/>
    <property type="evidence" value="ECO:0007669"/>
    <property type="project" value="TreeGrafter"/>
</dbReference>
<dbReference type="Pfam" id="PF16870">
    <property type="entry name" value="OxoGdeHyase_C"/>
    <property type="match status" value="1"/>
</dbReference>
<feature type="domain" description="Transketolase-like pyrimidine-binding" evidence="7">
    <location>
        <begin position="597"/>
        <end position="793"/>
    </location>
</feature>
<dbReference type="InterPro" id="IPR011603">
    <property type="entry name" value="2oxoglutarate_DH_E1"/>
</dbReference>
<organism evidence="8 9">
    <name type="scientific">Oceanobacillus profundus</name>
    <dbReference type="NCBI Taxonomy" id="372463"/>
    <lineage>
        <taxon>Bacteria</taxon>
        <taxon>Bacillati</taxon>
        <taxon>Bacillota</taxon>
        <taxon>Bacilli</taxon>
        <taxon>Bacillales</taxon>
        <taxon>Bacillaceae</taxon>
        <taxon>Oceanobacillus</taxon>
    </lineage>
</organism>